<comment type="caution">
    <text evidence="2">The sequence shown here is derived from an EMBL/GenBank/DDBJ whole genome shotgun (WGS) entry which is preliminary data.</text>
</comment>
<dbReference type="InterPro" id="IPR041920">
    <property type="entry name" value="ROS/MUCR_sf"/>
</dbReference>
<sequence>MSPEMGKGSAERSLERPEHIICEDCGRRFNLLHRSHLRVHGYTSQAEYRQTHKIDGDVPLNSKSYSDLRRNIQKQPENAQRSSEMGINWGLRRRVTLALLERQNLYTPKRASEITQIPLQTIHSAIGRKALPSIQLCLLISTNNSLANGGGIVKAVTLEDMSEFAQSHRPKYPRN</sequence>
<evidence type="ECO:0000256" key="1">
    <source>
        <dbReference type="ARBA" id="ARBA00007031"/>
    </source>
</evidence>
<dbReference type="AlphaFoldDB" id="A0A1G1V5Q1"/>
<gene>
    <name evidence="2" type="ORF">A3D26_02750</name>
</gene>
<proteinExistence type="inferred from homology"/>
<dbReference type="GO" id="GO:0006355">
    <property type="term" value="P:regulation of DNA-templated transcription"/>
    <property type="evidence" value="ECO:0007669"/>
    <property type="project" value="InterPro"/>
</dbReference>
<accession>A0A1G1V5Q1</accession>
<name>A0A1G1V5Q1_9BACT</name>
<dbReference type="InterPro" id="IPR008807">
    <property type="entry name" value="ROS_MUCR"/>
</dbReference>
<evidence type="ECO:0000313" key="2">
    <source>
        <dbReference type="EMBL" id="OGY10738.1"/>
    </source>
</evidence>
<dbReference type="Pfam" id="PF05443">
    <property type="entry name" value="ROS_MUCR"/>
    <property type="match status" value="1"/>
</dbReference>
<dbReference type="GO" id="GO:0003677">
    <property type="term" value="F:DNA binding"/>
    <property type="evidence" value="ECO:0007669"/>
    <property type="project" value="InterPro"/>
</dbReference>
<reference evidence="2 3" key="1">
    <citation type="journal article" date="2016" name="Nat. Commun.">
        <title>Thousands of microbial genomes shed light on interconnected biogeochemical processes in an aquifer system.</title>
        <authorList>
            <person name="Anantharaman K."/>
            <person name="Brown C.T."/>
            <person name="Hug L.A."/>
            <person name="Sharon I."/>
            <person name="Castelle C.J."/>
            <person name="Probst A.J."/>
            <person name="Thomas B.C."/>
            <person name="Singh A."/>
            <person name="Wilkins M.J."/>
            <person name="Karaoz U."/>
            <person name="Brodie E.L."/>
            <person name="Williams K.H."/>
            <person name="Hubbard S.S."/>
            <person name="Banfield J.F."/>
        </authorList>
    </citation>
    <scope>NUCLEOTIDE SEQUENCE [LARGE SCALE GENOMIC DNA]</scope>
</reference>
<evidence type="ECO:0000313" key="3">
    <source>
        <dbReference type="Proteomes" id="UP000178319"/>
    </source>
</evidence>
<dbReference type="Proteomes" id="UP000178319">
    <property type="component" value="Unassembled WGS sequence"/>
</dbReference>
<comment type="similarity">
    <text evidence="1">Belongs to the ros/MucR family.</text>
</comment>
<dbReference type="EMBL" id="MHBZ01000030">
    <property type="protein sequence ID" value="OGY10738.1"/>
    <property type="molecule type" value="Genomic_DNA"/>
</dbReference>
<organism evidence="2 3">
    <name type="scientific">Candidatus Blackburnbacteria bacterium RIFCSPHIGHO2_02_FULL_44_20</name>
    <dbReference type="NCBI Taxonomy" id="1797516"/>
    <lineage>
        <taxon>Bacteria</taxon>
        <taxon>Candidatus Blackburniibacteriota</taxon>
    </lineage>
</organism>
<dbReference type="Gene3D" id="1.10.10.1550">
    <property type="entry name" value="ROS/MUCR transcriptional regulator protein"/>
    <property type="match status" value="1"/>
</dbReference>
<dbReference type="GO" id="GO:0008270">
    <property type="term" value="F:zinc ion binding"/>
    <property type="evidence" value="ECO:0007669"/>
    <property type="project" value="InterPro"/>
</dbReference>
<protein>
    <submittedName>
        <fullName evidence="2">Uncharacterized protein</fullName>
    </submittedName>
</protein>